<comment type="caution">
    <text evidence="2">The sequence shown here is derived from an EMBL/GenBank/DDBJ whole genome shotgun (WGS) entry which is preliminary data.</text>
</comment>
<protein>
    <recommendedName>
        <fullName evidence="4">Transmembrane protein</fullName>
    </recommendedName>
</protein>
<gene>
    <name evidence="2" type="ORF">POCTA_138.1.T1630002</name>
</gene>
<name>A0A8S1YHN5_PAROT</name>
<dbReference type="Proteomes" id="UP000683925">
    <property type="component" value="Unassembled WGS sequence"/>
</dbReference>
<evidence type="ECO:0000313" key="3">
    <source>
        <dbReference type="Proteomes" id="UP000683925"/>
    </source>
</evidence>
<evidence type="ECO:0000256" key="1">
    <source>
        <dbReference type="SAM" id="Phobius"/>
    </source>
</evidence>
<organism evidence="2 3">
    <name type="scientific">Paramecium octaurelia</name>
    <dbReference type="NCBI Taxonomy" id="43137"/>
    <lineage>
        <taxon>Eukaryota</taxon>
        <taxon>Sar</taxon>
        <taxon>Alveolata</taxon>
        <taxon>Ciliophora</taxon>
        <taxon>Intramacronucleata</taxon>
        <taxon>Oligohymenophorea</taxon>
        <taxon>Peniculida</taxon>
        <taxon>Parameciidae</taxon>
        <taxon>Paramecium</taxon>
    </lineage>
</organism>
<dbReference type="AlphaFoldDB" id="A0A8S1YHN5"/>
<evidence type="ECO:0008006" key="4">
    <source>
        <dbReference type="Google" id="ProtNLM"/>
    </source>
</evidence>
<dbReference type="EMBL" id="CAJJDP010000166">
    <property type="protein sequence ID" value="CAD8213665.1"/>
    <property type="molecule type" value="Genomic_DNA"/>
</dbReference>
<keyword evidence="1" id="KW-0472">Membrane</keyword>
<sequence length="149" mass="17639">MLKQQQSIIVFYLIVMYILISSIIMSQLLKRLINNIQQMQQMQPQITNMKSRVMVVTQLVLIKISTFEEGTYPKLGFILGTIVQKKEQIEMQVCTSFIGIILILIQYLQMQSNLIHKQLQKCQKERKMIHYQEGEVFKFSYSQLPRQFC</sequence>
<reference evidence="2" key="1">
    <citation type="submission" date="2021-01" db="EMBL/GenBank/DDBJ databases">
        <authorList>
            <consortium name="Genoscope - CEA"/>
            <person name="William W."/>
        </authorList>
    </citation>
    <scope>NUCLEOTIDE SEQUENCE</scope>
</reference>
<proteinExistence type="predicted"/>
<keyword evidence="1" id="KW-0812">Transmembrane</keyword>
<evidence type="ECO:0000313" key="2">
    <source>
        <dbReference type="EMBL" id="CAD8213665.1"/>
    </source>
</evidence>
<feature type="transmembrane region" description="Helical" evidence="1">
    <location>
        <begin position="6"/>
        <end position="29"/>
    </location>
</feature>
<accession>A0A8S1YHN5</accession>
<keyword evidence="1" id="KW-1133">Transmembrane helix</keyword>
<keyword evidence="3" id="KW-1185">Reference proteome</keyword>